<proteinExistence type="predicted"/>
<dbReference type="SMART" id="SM00702">
    <property type="entry name" value="P4Hc"/>
    <property type="match status" value="1"/>
</dbReference>
<keyword evidence="8" id="KW-0560">Oxidoreductase</keyword>
<dbReference type="GO" id="GO:0016020">
    <property type="term" value="C:membrane"/>
    <property type="evidence" value="ECO:0007669"/>
    <property type="project" value="UniProtKB-SubCell"/>
</dbReference>
<evidence type="ECO:0000256" key="8">
    <source>
        <dbReference type="ARBA" id="ARBA00023002"/>
    </source>
</evidence>
<dbReference type="GO" id="GO:0004656">
    <property type="term" value="F:procollagen-proline 4-dioxygenase activity"/>
    <property type="evidence" value="ECO:0007669"/>
    <property type="project" value="TreeGrafter"/>
</dbReference>
<accession>A0A6U3SZD4</accession>
<reference evidence="14" key="1">
    <citation type="submission" date="2021-01" db="EMBL/GenBank/DDBJ databases">
        <authorList>
            <person name="Corre E."/>
            <person name="Pelletier E."/>
            <person name="Niang G."/>
            <person name="Scheremetjew M."/>
            <person name="Finn R."/>
            <person name="Kale V."/>
            <person name="Holt S."/>
            <person name="Cochrane G."/>
            <person name="Meng A."/>
            <person name="Brown T."/>
            <person name="Cohen L."/>
        </authorList>
    </citation>
    <scope>NUCLEOTIDE SEQUENCE</scope>
    <source>
        <strain evidence="14">Pop2</strain>
    </source>
</reference>
<evidence type="ECO:0000256" key="5">
    <source>
        <dbReference type="ARBA" id="ARBA00022723"/>
    </source>
</evidence>
<evidence type="ECO:0000256" key="7">
    <source>
        <dbReference type="ARBA" id="ARBA00022989"/>
    </source>
</evidence>
<dbReference type="InterPro" id="IPR003582">
    <property type="entry name" value="ShKT_dom"/>
</dbReference>
<keyword evidence="4" id="KW-0812">Transmembrane</keyword>
<feature type="domain" description="Fe2OG dioxygenase" evidence="11">
    <location>
        <begin position="281"/>
        <end position="403"/>
    </location>
</feature>
<dbReference type="GO" id="GO:0005506">
    <property type="term" value="F:iron ion binding"/>
    <property type="evidence" value="ECO:0007669"/>
    <property type="project" value="InterPro"/>
</dbReference>
<evidence type="ECO:0000256" key="6">
    <source>
        <dbReference type="ARBA" id="ARBA00022964"/>
    </source>
</evidence>
<evidence type="ECO:0000256" key="1">
    <source>
        <dbReference type="ARBA" id="ARBA00001961"/>
    </source>
</evidence>
<dbReference type="EMBL" id="HBGN01028850">
    <property type="protein sequence ID" value="CAD9344949.1"/>
    <property type="molecule type" value="Transcribed_RNA"/>
</dbReference>
<dbReference type="PANTHER" id="PTHR10869">
    <property type="entry name" value="PROLYL 4-HYDROXYLASE ALPHA SUBUNIT"/>
    <property type="match status" value="1"/>
</dbReference>
<dbReference type="PANTHER" id="PTHR10869:SF233">
    <property type="entry name" value="FE2OG DIOXYGENASE DOMAIN-CONTAINING PROTEIN"/>
    <property type="match status" value="1"/>
</dbReference>
<evidence type="ECO:0000313" key="13">
    <source>
        <dbReference type="EMBL" id="CAD9344948.1"/>
    </source>
</evidence>
<dbReference type="GO" id="GO:0005783">
    <property type="term" value="C:endoplasmic reticulum"/>
    <property type="evidence" value="ECO:0007669"/>
    <property type="project" value="TreeGrafter"/>
</dbReference>
<keyword evidence="6" id="KW-0223">Dioxygenase</keyword>
<keyword evidence="10" id="KW-0472">Membrane</keyword>
<dbReference type="InterPro" id="IPR006620">
    <property type="entry name" value="Pro_4_hyd_alph"/>
</dbReference>
<dbReference type="GO" id="GO:0031418">
    <property type="term" value="F:L-ascorbic acid binding"/>
    <property type="evidence" value="ECO:0007669"/>
    <property type="project" value="InterPro"/>
</dbReference>
<dbReference type="InterPro" id="IPR045054">
    <property type="entry name" value="P4HA-like"/>
</dbReference>
<evidence type="ECO:0000256" key="10">
    <source>
        <dbReference type="ARBA" id="ARBA00023136"/>
    </source>
</evidence>
<feature type="domain" description="ShKT" evidence="12">
    <location>
        <begin position="42"/>
        <end position="91"/>
    </location>
</feature>
<organism evidence="14">
    <name type="scientific">Ditylum brightwellii</name>
    <dbReference type="NCBI Taxonomy" id="49249"/>
    <lineage>
        <taxon>Eukaryota</taxon>
        <taxon>Sar</taxon>
        <taxon>Stramenopiles</taxon>
        <taxon>Ochrophyta</taxon>
        <taxon>Bacillariophyta</taxon>
        <taxon>Mediophyceae</taxon>
        <taxon>Lithodesmiophycidae</taxon>
        <taxon>Lithodesmiales</taxon>
        <taxon>Lithodesmiaceae</taxon>
        <taxon>Ditylum</taxon>
    </lineage>
</organism>
<sequence length="415" mass="47933">MVDYFSQTHINDQIHQIIKQTIFYMKNQVLLQTKYDPVRRYCQNKHPKCSYWASRGHCDDSFNDIYHIHGGLNDGNGPWMQINCAPACQSCLALEFWNTCNWDTTDEFYQDVLKPGGINAMFERIVKDNVVLLEGKGDKIVNFPVTILSRPVGEEENVEHDNQNSFDHDDISFDRYMEESSTPWIISIPNFLDEEECSHLISLGHNIGFEISTEESAAYGKAIVSEGRTSRTAWCEDDFDDSHNKINGRRNEKEASTCANSSIVQKILRRIEKVTQIPTSNFEPLQFLWYEEGQFYEDHHDFIDSQVYRSCGPRVLTFFLYLNDVEEGGETRFTRLHSSQDSVEDNEYIERKNTLAVAPKKGTALIWSNVLDGDPSRIDEQMYHKAMPVKQGSKYAVNVWLHLRNHKVAAQRGCN</sequence>
<dbReference type="PROSITE" id="PS51670">
    <property type="entry name" value="SHKT"/>
    <property type="match status" value="1"/>
</dbReference>
<evidence type="ECO:0000313" key="14">
    <source>
        <dbReference type="EMBL" id="CAD9344949.1"/>
    </source>
</evidence>
<dbReference type="Pfam" id="PF13640">
    <property type="entry name" value="2OG-FeII_Oxy_3"/>
    <property type="match status" value="1"/>
</dbReference>
<evidence type="ECO:0000259" key="12">
    <source>
        <dbReference type="PROSITE" id="PS51670"/>
    </source>
</evidence>
<dbReference type="Gene3D" id="2.60.120.620">
    <property type="entry name" value="q2cbj1_9rhob like domain"/>
    <property type="match status" value="1"/>
</dbReference>
<comment type="subcellular location">
    <subcellularLocation>
        <location evidence="3">Endomembrane system</location>
    </subcellularLocation>
    <subcellularLocation>
        <location evidence="2">Membrane</location>
        <topology evidence="2">Single-pass membrane protein</topology>
    </subcellularLocation>
</comment>
<gene>
    <name evidence="13" type="ORF">DBRI1063_LOCUS18599</name>
    <name evidence="14" type="ORF">DBRI1063_LOCUS18600</name>
</gene>
<dbReference type="PROSITE" id="PS51471">
    <property type="entry name" value="FE2OG_OXY"/>
    <property type="match status" value="1"/>
</dbReference>
<evidence type="ECO:0000256" key="2">
    <source>
        <dbReference type="ARBA" id="ARBA00004167"/>
    </source>
</evidence>
<dbReference type="EMBL" id="HBGN01028848">
    <property type="protein sequence ID" value="CAD9344948.1"/>
    <property type="molecule type" value="Transcribed_RNA"/>
</dbReference>
<evidence type="ECO:0008006" key="15">
    <source>
        <dbReference type="Google" id="ProtNLM"/>
    </source>
</evidence>
<dbReference type="InterPro" id="IPR044862">
    <property type="entry name" value="Pro_4_hyd_alph_FE2OG_OXY"/>
</dbReference>
<dbReference type="AlphaFoldDB" id="A0A6U3SZD4"/>
<keyword evidence="9" id="KW-0408">Iron</keyword>
<comment type="cofactor">
    <cofactor evidence="1">
        <name>L-ascorbate</name>
        <dbReference type="ChEBI" id="CHEBI:38290"/>
    </cofactor>
</comment>
<evidence type="ECO:0000256" key="3">
    <source>
        <dbReference type="ARBA" id="ARBA00004308"/>
    </source>
</evidence>
<protein>
    <recommendedName>
        <fullName evidence="15">Fe2OG dioxygenase domain-containing protein</fullName>
    </recommendedName>
</protein>
<keyword evidence="5" id="KW-0479">Metal-binding</keyword>
<dbReference type="Pfam" id="PF01549">
    <property type="entry name" value="ShK"/>
    <property type="match status" value="1"/>
</dbReference>
<keyword evidence="7" id="KW-1133">Transmembrane helix</keyword>
<evidence type="ECO:0000256" key="4">
    <source>
        <dbReference type="ARBA" id="ARBA00022692"/>
    </source>
</evidence>
<evidence type="ECO:0000259" key="11">
    <source>
        <dbReference type="PROSITE" id="PS51471"/>
    </source>
</evidence>
<name>A0A6U3SZD4_9STRA</name>
<dbReference type="InterPro" id="IPR005123">
    <property type="entry name" value="Oxoglu/Fe-dep_dioxygenase_dom"/>
</dbReference>
<evidence type="ECO:0000256" key="9">
    <source>
        <dbReference type="ARBA" id="ARBA00023004"/>
    </source>
</evidence>